<feature type="domain" description="Methyl-accepting transducer" evidence="7">
    <location>
        <begin position="223"/>
        <end position="452"/>
    </location>
</feature>
<evidence type="ECO:0000313" key="8">
    <source>
        <dbReference type="EMBL" id="WRQ86941.1"/>
    </source>
</evidence>
<reference evidence="8 9" key="1">
    <citation type="submission" date="2021-08" db="EMBL/GenBank/DDBJ databases">
        <authorList>
            <person name="Zhang D."/>
            <person name="Zhang A."/>
            <person name="Wang L."/>
        </authorList>
    </citation>
    <scope>NUCLEOTIDE SEQUENCE [LARGE SCALE GENOMIC DNA]</scope>
    <source>
        <strain evidence="8 9">WL0086</strain>
    </source>
</reference>
<name>A0ABZ1C643_9BACT</name>
<protein>
    <submittedName>
        <fullName evidence="8">Methyl-accepting chemotaxis protein</fullName>
    </submittedName>
</protein>
<dbReference type="PANTHER" id="PTHR43531:SF14">
    <property type="entry name" value="METHYL-ACCEPTING CHEMOTAXIS PROTEIN I-RELATED"/>
    <property type="match status" value="1"/>
</dbReference>
<dbReference type="EMBL" id="CP139781">
    <property type="protein sequence ID" value="WRQ86941.1"/>
    <property type="molecule type" value="Genomic_DNA"/>
</dbReference>
<keyword evidence="6" id="KW-0812">Transmembrane</keyword>
<evidence type="ECO:0000256" key="6">
    <source>
        <dbReference type="SAM" id="Phobius"/>
    </source>
</evidence>
<dbReference type="InterPro" id="IPR004089">
    <property type="entry name" value="MCPsignal_dom"/>
</dbReference>
<dbReference type="SUPFAM" id="SSF58104">
    <property type="entry name" value="Methyl-accepting chemotaxis protein (MCP) signaling domain"/>
    <property type="match status" value="1"/>
</dbReference>
<dbReference type="Gene3D" id="1.10.287.950">
    <property type="entry name" value="Methyl-accepting chemotaxis protein"/>
    <property type="match status" value="1"/>
</dbReference>
<keyword evidence="1" id="KW-0488">Methylation</keyword>
<proteinExistence type="inferred from homology"/>
<accession>A0ABZ1C643</accession>
<reference evidence="8 9" key="2">
    <citation type="submission" date="2023-12" db="EMBL/GenBank/DDBJ databases">
        <title>Description of an unclassified Opitutus bacterium of Verrucomicrobiota.</title>
        <authorList>
            <person name="Zhang D.-F."/>
        </authorList>
    </citation>
    <scope>NUCLEOTIDE SEQUENCE [LARGE SCALE GENOMIC DNA]</scope>
    <source>
        <strain evidence="8 9">WL0086</strain>
    </source>
</reference>
<gene>
    <name evidence="8" type="ORF">K1X11_019175</name>
</gene>
<dbReference type="PANTHER" id="PTHR43531">
    <property type="entry name" value="PROTEIN ICFG"/>
    <property type="match status" value="1"/>
</dbReference>
<sequence length="534" mass="57015">MNRLNFIQRITFAFAALLVLLAITSLLGKRAQDGILSSLNHVSNSLLPSTELLLQMDRDMHQALIAERTLYRGNLTADEKQAQLDTFDENVGQVRDRWQLYLEAINDLRTAEIDTNIAGFETKLDKWEPLARGLLDGQAEPKQIATAATAFDDARGHLDHLSEIAEGMMVATQEEAASISTSANVQAISVFVVALVAGIFLTWTVGIRTGRTLRDLAADLTVNANNTAQASGQITNSSQTVAAGASEQAAALEETSAALEENVSMIKRNAESARHAEENSTAARAAADAGAAEMDVMIQAMDDLKVSSDNISTTLKTIDEIAFQTNILALNAAVEAARAGEAGAGFAVVADEVRALAKRCADAARETAERIGDSVEKSNRGITVSRRVAEHLRDIQSRTSEMESLVREIAQGSSEQSDGVQQVNRAITDMDRVTQANAASAEEAAAAAEELNAQAETLHGSVASLARLIGSDLSELSRTSDRNTHDAAPAKYHAPAPARSFSPAPAPRKAAPPARAQQTITASNDNHADFFEEF</sequence>
<dbReference type="InterPro" id="IPR004090">
    <property type="entry name" value="Chemotax_Me-accpt_rcpt"/>
</dbReference>
<comment type="similarity">
    <text evidence="2">Belongs to the methyl-accepting chemotaxis (MCP) protein family.</text>
</comment>
<dbReference type="Pfam" id="PF00015">
    <property type="entry name" value="MCPsignal"/>
    <property type="match status" value="1"/>
</dbReference>
<keyword evidence="3" id="KW-0807">Transducer</keyword>
<feature type="compositionally biased region" description="Low complexity" evidence="5">
    <location>
        <begin position="487"/>
        <end position="516"/>
    </location>
</feature>
<dbReference type="PRINTS" id="PR00260">
    <property type="entry name" value="CHEMTRNSDUCR"/>
</dbReference>
<organism evidence="8 9">
    <name type="scientific">Actomonas aquatica</name>
    <dbReference type="NCBI Taxonomy" id="2866162"/>
    <lineage>
        <taxon>Bacteria</taxon>
        <taxon>Pseudomonadati</taxon>
        <taxon>Verrucomicrobiota</taxon>
        <taxon>Opitutia</taxon>
        <taxon>Opitutales</taxon>
        <taxon>Opitutaceae</taxon>
        <taxon>Actomonas</taxon>
    </lineage>
</organism>
<feature type="coiled-coil region" evidence="4">
    <location>
        <begin position="242"/>
        <end position="269"/>
    </location>
</feature>
<dbReference type="Proteomes" id="UP000738431">
    <property type="component" value="Chromosome"/>
</dbReference>
<evidence type="ECO:0000313" key="9">
    <source>
        <dbReference type="Proteomes" id="UP000738431"/>
    </source>
</evidence>
<keyword evidence="9" id="KW-1185">Reference proteome</keyword>
<keyword evidence="6" id="KW-1133">Transmembrane helix</keyword>
<feature type="region of interest" description="Disordered" evidence="5">
    <location>
        <begin position="478"/>
        <end position="534"/>
    </location>
</feature>
<evidence type="ECO:0000259" key="7">
    <source>
        <dbReference type="PROSITE" id="PS50111"/>
    </source>
</evidence>
<dbReference type="RefSeq" id="WP_221030776.1">
    <property type="nucleotide sequence ID" value="NZ_CP139781.1"/>
</dbReference>
<keyword evidence="4" id="KW-0175">Coiled coil</keyword>
<evidence type="ECO:0000256" key="1">
    <source>
        <dbReference type="ARBA" id="ARBA00022481"/>
    </source>
</evidence>
<feature type="transmembrane region" description="Helical" evidence="6">
    <location>
        <begin position="187"/>
        <end position="206"/>
    </location>
</feature>
<dbReference type="SMART" id="SM00283">
    <property type="entry name" value="MA"/>
    <property type="match status" value="1"/>
</dbReference>
<keyword evidence="6" id="KW-0472">Membrane</keyword>
<evidence type="ECO:0000256" key="2">
    <source>
        <dbReference type="ARBA" id="ARBA00029447"/>
    </source>
</evidence>
<evidence type="ECO:0000256" key="3">
    <source>
        <dbReference type="PROSITE-ProRule" id="PRU00284"/>
    </source>
</evidence>
<dbReference type="PROSITE" id="PS50111">
    <property type="entry name" value="CHEMOTAXIS_TRANSDUC_2"/>
    <property type="match status" value="1"/>
</dbReference>
<evidence type="ECO:0000256" key="4">
    <source>
        <dbReference type="SAM" id="Coils"/>
    </source>
</evidence>
<evidence type="ECO:0000256" key="5">
    <source>
        <dbReference type="SAM" id="MobiDB-lite"/>
    </source>
</evidence>
<dbReference type="InterPro" id="IPR051310">
    <property type="entry name" value="MCP_chemotaxis"/>
</dbReference>